<organism evidence="1 2">
    <name type="scientific">Marivibrio halodurans</name>
    <dbReference type="NCBI Taxonomy" id="2039722"/>
    <lineage>
        <taxon>Bacteria</taxon>
        <taxon>Pseudomonadati</taxon>
        <taxon>Pseudomonadota</taxon>
        <taxon>Alphaproteobacteria</taxon>
        <taxon>Rhodospirillales</taxon>
        <taxon>Rhodospirillaceae</taxon>
        <taxon>Marivibrio</taxon>
    </lineage>
</organism>
<keyword evidence="2" id="KW-1185">Reference proteome</keyword>
<dbReference type="RefSeq" id="WP_210681122.1">
    <property type="nucleotide sequence ID" value="NZ_JAGMWN010000002.1"/>
</dbReference>
<comment type="caution">
    <text evidence="1">The sequence shown here is derived from an EMBL/GenBank/DDBJ whole genome shotgun (WGS) entry which is preliminary data.</text>
</comment>
<evidence type="ECO:0000313" key="1">
    <source>
        <dbReference type="EMBL" id="MBP5856555.1"/>
    </source>
</evidence>
<accession>A0A8J7RY64</accession>
<reference evidence="1" key="1">
    <citation type="submission" date="2021-04" db="EMBL/GenBank/DDBJ databases">
        <authorList>
            <person name="Zhang D.-C."/>
        </authorList>
    </citation>
    <scope>NUCLEOTIDE SEQUENCE</scope>
    <source>
        <strain evidence="1">CGMCC 1.15697</strain>
    </source>
</reference>
<sequence length="172" mass="18841">MSRMMSPTIPGLRARGAVEQFTLWAFRSWVQGFDNRPWKRAEMREGFAAIGAGEAGDPFDEALMMLAASTTTVLGVNCPTCPTVTEDEHDFLLVLAHLQRGETSRADRVLRTWLPPAAARLCTGRFAQAARAMDEAGYRLPVRAEALRAVDSVGWDGTARDPVPQGASRTLH</sequence>
<evidence type="ECO:0000313" key="2">
    <source>
        <dbReference type="Proteomes" id="UP000672602"/>
    </source>
</evidence>
<dbReference type="AlphaFoldDB" id="A0A8J7RY64"/>
<dbReference type="EMBL" id="JAGMWN010000002">
    <property type="protein sequence ID" value="MBP5856555.1"/>
    <property type="molecule type" value="Genomic_DNA"/>
</dbReference>
<proteinExistence type="predicted"/>
<name>A0A8J7RY64_9PROT</name>
<dbReference type="Proteomes" id="UP000672602">
    <property type="component" value="Unassembled WGS sequence"/>
</dbReference>
<protein>
    <submittedName>
        <fullName evidence="1">Uncharacterized protein</fullName>
    </submittedName>
</protein>
<gene>
    <name evidence="1" type="ORF">KAJ83_06020</name>
</gene>